<feature type="compositionally biased region" description="Polar residues" evidence="1">
    <location>
        <begin position="430"/>
        <end position="445"/>
    </location>
</feature>
<protein>
    <submittedName>
        <fullName evidence="2">Uncharacterized protein</fullName>
    </submittedName>
</protein>
<evidence type="ECO:0000313" key="2">
    <source>
        <dbReference type="EMBL" id="KAG0249289.1"/>
    </source>
</evidence>
<feature type="compositionally biased region" description="Basic and acidic residues" evidence="1">
    <location>
        <begin position="1"/>
        <end position="30"/>
    </location>
</feature>
<evidence type="ECO:0000256" key="1">
    <source>
        <dbReference type="SAM" id="MobiDB-lite"/>
    </source>
</evidence>
<feature type="region of interest" description="Disordered" evidence="1">
    <location>
        <begin position="408"/>
        <end position="445"/>
    </location>
</feature>
<keyword evidence="3" id="KW-1185">Reference proteome</keyword>
<comment type="caution">
    <text evidence="2">The sequence shown here is derived from an EMBL/GenBank/DDBJ whole genome shotgun (WGS) entry which is preliminary data.</text>
</comment>
<dbReference type="Proteomes" id="UP001194580">
    <property type="component" value="Unassembled WGS sequence"/>
</dbReference>
<feature type="compositionally biased region" description="Basic and acidic residues" evidence="1">
    <location>
        <begin position="409"/>
        <end position="419"/>
    </location>
</feature>
<feature type="non-terminal residue" evidence="2">
    <location>
        <position position="1"/>
    </location>
</feature>
<organism evidence="2 3">
    <name type="scientific">Linnemannia exigua</name>
    <dbReference type="NCBI Taxonomy" id="604196"/>
    <lineage>
        <taxon>Eukaryota</taxon>
        <taxon>Fungi</taxon>
        <taxon>Fungi incertae sedis</taxon>
        <taxon>Mucoromycota</taxon>
        <taxon>Mortierellomycotina</taxon>
        <taxon>Mortierellomycetes</taxon>
        <taxon>Mortierellales</taxon>
        <taxon>Mortierellaceae</taxon>
        <taxon>Linnemannia</taxon>
    </lineage>
</organism>
<evidence type="ECO:0000313" key="3">
    <source>
        <dbReference type="Proteomes" id="UP001194580"/>
    </source>
</evidence>
<proteinExistence type="predicted"/>
<reference evidence="2" key="1">
    <citation type="journal article" date="2020" name="Fungal Divers.">
        <title>Resolving the Mortierellaceae phylogeny through synthesis of multi-gene phylogenetics and phylogenomics.</title>
        <authorList>
            <person name="Vandepol N."/>
            <person name="Liber J."/>
            <person name="Desiro A."/>
            <person name="Na H."/>
            <person name="Kennedy M."/>
            <person name="Barry K."/>
            <person name="Grigoriev I.V."/>
            <person name="Miller A.N."/>
            <person name="O'Donnell K."/>
            <person name="Stajich J.E."/>
            <person name="Bonito G."/>
        </authorList>
    </citation>
    <scope>NUCLEOTIDE SEQUENCE</scope>
    <source>
        <strain evidence="2">NRRL 28262</strain>
    </source>
</reference>
<dbReference type="AlphaFoldDB" id="A0AAD4H1L4"/>
<accession>A0AAD4H1L4</accession>
<feature type="region of interest" description="Disordered" evidence="1">
    <location>
        <begin position="1"/>
        <end position="64"/>
    </location>
</feature>
<feature type="non-terminal residue" evidence="2">
    <location>
        <position position="445"/>
    </location>
</feature>
<dbReference type="EMBL" id="JAAAIL010003759">
    <property type="protein sequence ID" value="KAG0249289.1"/>
    <property type="molecule type" value="Genomic_DNA"/>
</dbReference>
<name>A0AAD4H1L4_9FUNG</name>
<sequence length="445" mass="49816">GQKKNGEMLSESERLKARRDALSDGEREILDYLAGNIKPKKDGGDEEDIKENQDGVGDGDSEEGESKHTQFLLSFLTYLYSRNPPKKATKVGGAVDAFINILVGIDLFNITHTRGELNKRMPFTPTYLVRSVASHLAAELKKMYQGGSNLLHDKICALKGLEGVDYRIQEDRTAIENYIALHDLIPNRWRIAPLTSSKQAFVSFSERELACFFWKRPLLNQRLKDLARLDNTTVTSTNDLDTWIGGLAPGLIIKNVVCDIDPSGLSNRRRRKTGRRGTIAIKSLDAIRSHLQMVKETKPKDYQAKGYLPRGSVKTDGFRVQILAFKIRERQDARYKRLPQEDLPDRMSSTVAGTEYYLTEIRNVIRTNEDVERLWPGKDIQRMRILTLDGGQACVVGAFAHLLMGLSSRNRDNSKDKDNAGGGKGMEGVVSTSQEAAVEPSDSSQ</sequence>
<gene>
    <name evidence="2" type="ORF">BGZ95_007595</name>
</gene>